<dbReference type="STRING" id="1469948.GCA_000732725_00167"/>
<dbReference type="PANTHER" id="PTHR45982:SF1">
    <property type="entry name" value="REGULATOR OF CHROMOSOME CONDENSATION"/>
    <property type="match status" value="1"/>
</dbReference>
<reference evidence="1 2" key="1">
    <citation type="submission" date="2019-03" db="EMBL/GenBank/DDBJ databases">
        <title>Genomic Encyclopedia of Type Strains, Phase IV (KMG-IV): sequencing the most valuable type-strain genomes for metagenomic binning, comparative biology and taxonomic classification.</title>
        <authorList>
            <person name="Goeker M."/>
        </authorList>
    </citation>
    <scope>NUCLEOTIDE SEQUENCE [LARGE SCALE GENOMIC DNA]</scope>
    <source>
        <strain evidence="1 2">DSM 100556</strain>
    </source>
</reference>
<dbReference type="InterPro" id="IPR051553">
    <property type="entry name" value="Ran_GTPase-activating"/>
</dbReference>
<dbReference type="Pfam" id="PF13540">
    <property type="entry name" value="RCC1_2"/>
    <property type="match status" value="1"/>
</dbReference>
<dbReference type="Proteomes" id="UP000295718">
    <property type="component" value="Unassembled WGS sequence"/>
</dbReference>
<accession>A0A4R1R4N1</accession>
<protein>
    <recommendedName>
        <fullName evidence="3">Regulator of chromosome condensation (RCC1) repeat-containing protein</fullName>
    </recommendedName>
</protein>
<dbReference type="Pfam" id="PF00415">
    <property type="entry name" value="RCC1"/>
    <property type="match status" value="1"/>
</dbReference>
<name>A0A4R1R4N1_9FIRM</name>
<dbReference type="PANTHER" id="PTHR45982">
    <property type="entry name" value="REGULATOR OF CHROMOSOME CONDENSATION"/>
    <property type="match status" value="1"/>
</dbReference>
<evidence type="ECO:0008006" key="3">
    <source>
        <dbReference type="Google" id="ProtNLM"/>
    </source>
</evidence>
<dbReference type="InterPro" id="IPR009091">
    <property type="entry name" value="RCC1/BLIP-II"/>
</dbReference>
<evidence type="ECO:0000313" key="1">
    <source>
        <dbReference type="EMBL" id="TCL60434.1"/>
    </source>
</evidence>
<sequence length="534" mass="61014">MSIKARVIILSSIFVLLLITAIAAVLQLSEKGRTVAENGRIETESGNGDNNSVKVLNVTSTNQFLVEDMEDLQINKVFQIENYYIDSKAETGNYYFIDENKTLWGEGKNEYGQLGYWKKGEEDIFEREPHKIAENVIHVDRGGFYFTIFLTEEGHLYGMGDNLNGLMGMDNIEGRDYFLNPGSVVTEKPVLLMEDIVYARCGNRNIVALKKDGSVWWWGEFRTTSSKSGKEEKSISYSQPVKMLEGAQYVTCSSFCAGAIKKDGSLWLWGNNTFGSCGINSGEEDFINEPTKVMNEVKMVWFDSMEFNSTQTPSIHQYGDNPEKCIYPYVTFAEKEGGELVACGYEVKGKGSVERTYTLYGDILRTGDAVNGEDFEPVKVSYSEVFQPISIAQKDRDIHLKLKGCQYGWFPEELGEYLDTIGMRFKVIDGESEGEQVYYFVTLDNYFTFYFNQSKELYRFSSTAYGSRDGKILIGMRKEEAERYLGEPIEEVVNADNNIYSNVIYQKDDVWFEIGYEYGRIFYINESRIEPDIW</sequence>
<keyword evidence="2" id="KW-1185">Reference proteome</keyword>
<dbReference type="AlphaFoldDB" id="A0A4R1R4N1"/>
<dbReference type="SUPFAM" id="SSF50985">
    <property type="entry name" value="RCC1/BLIP-II"/>
    <property type="match status" value="1"/>
</dbReference>
<organism evidence="1 2">
    <name type="scientific">Kineothrix alysoides</name>
    <dbReference type="NCBI Taxonomy" id="1469948"/>
    <lineage>
        <taxon>Bacteria</taxon>
        <taxon>Bacillati</taxon>
        <taxon>Bacillota</taxon>
        <taxon>Clostridia</taxon>
        <taxon>Lachnospirales</taxon>
        <taxon>Lachnospiraceae</taxon>
        <taxon>Kineothrix</taxon>
    </lineage>
</organism>
<dbReference type="InterPro" id="IPR000408">
    <property type="entry name" value="Reg_chr_condens"/>
</dbReference>
<comment type="caution">
    <text evidence="1">The sequence shown here is derived from an EMBL/GenBank/DDBJ whole genome shotgun (WGS) entry which is preliminary data.</text>
</comment>
<dbReference type="Gene3D" id="2.130.10.30">
    <property type="entry name" value="Regulator of chromosome condensation 1/beta-lactamase-inhibitor protein II"/>
    <property type="match status" value="1"/>
</dbReference>
<dbReference type="EMBL" id="SLUO01000002">
    <property type="protein sequence ID" value="TCL60434.1"/>
    <property type="molecule type" value="Genomic_DNA"/>
</dbReference>
<evidence type="ECO:0000313" key="2">
    <source>
        <dbReference type="Proteomes" id="UP000295718"/>
    </source>
</evidence>
<dbReference type="PROSITE" id="PS50012">
    <property type="entry name" value="RCC1_3"/>
    <property type="match status" value="1"/>
</dbReference>
<proteinExistence type="predicted"/>
<gene>
    <name evidence="1" type="ORF">EDD76_102130</name>
</gene>